<dbReference type="PANTHER" id="PTHR42928:SF5">
    <property type="entry name" value="BLR1237 PROTEIN"/>
    <property type="match status" value="1"/>
</dbReference>
<dbReference type="PIRSF" id="PIRSF017082">
    <property type="entry name" value="YflP"/>
    <property type="match status" value="1"/>
</dbReference>
<reference evidence="3" key="1">
    <citation type="submission" date="2021-07" db="EMBL/GenBank/DDBJ databases">
        <title>New genus and species of the family Alcaligenaceae.</title>
        <authorList>
            <person name="Hahn M.W."/>
        </authorList>
    </citation>
    <scope>NUCLEOTIDE SEQUENCE</scope>
    <source>
        <strain evidence="3">LF4-65</strain>
    </source>
</reference>
<feature type="signal peptide" evidence="2">
    <location>
        <begin position="1"/>
        <end position="27"/>
    </location>
</feature>
<sequence>MSNLSLSSALRFLTMIGMSLMSVSINAQSYPNRPITFVVPYGPGGSTDPVARQYAMQLQKALGVEVNIENKPGGSGTIGTGLVVRSKPDGYTLGLATNSILGYQPLVNANLVFKTPDQYQPIVKLGEMPVILVVRADAPWKTFAEFVQHVKDNPGKVRASVSGLRTVPDLLAQEFNMVAGTKLRTVPFTGGSGEALVALLGNRVEATLFTGAVGIPSHVQAGKVRVLAAFKKGVYEPVSEAQSTVDAGYNTTMTASFYVIAPKGLAPDVLDKLTKTSMEIVQSAEFIKFAKEGYALDPKGPAALREEIVRDTNTFSALIKALDQK</sequence>
<dbReference type="RefSeq" id="WP_259660156.1">
    <property type="nucleotide sequence ID" value="NZ_JAHXRI010000006.1"/>
</dbReference>
<dbReference type="Gene3D" id="3.40.190.150">
    <property type="entry name" value="Bordetella uptake gene, domain 1"/>
    <property type="match status" value="1"/>
</dbReference>
<keyword evidence="2" id="KW-0732">Signal</keyword>
<dbReference type="PANTHER" id="PTHR42928">
    <property type="entry name" value="TRICARBOXYLATE-BINDING PROTEIN"/>
    <property type="match status" value="1"/>
</dbReference>
<protein>
    <submittedName>
        <fullName evidence="3">Tripartite tricarboxylate transporter substrate binding protein</fullName>
    </submittedName>
</protein>
<dbReference type="EMBL" id="JAHXRI010000006">
    <property type="protein sequence ID" value="MBZ1349733.1"/>
    <property type="molecule type" value="Genomic_DNA"/>
</dbReference>
<gene>
    <name evidence="3" type="ORF">KZZ10_03665</name>
</gene>
<dbReference type="CDD" id="cd07012">
    <property type="entry name" value="PBP2_Bug_TTT"/>
    <property type="match status" value="1"/>
</dbReference>
<accession>A0A953N8S9</accession>
<evidence type="ECO:0000256" key="2">
    <source>
        <dbReference type="SAM" id="SignalP"/>
    </source>
</evidence>
<dbReference type="InterPro" id="IPR005064">
    <property type="entry name" value="BUG"/>
</dbReference>
<proteinExistence type="inferred from homology"/>
<organism evidence="3 4">
    <name type="scientific">Zwartia hollandica</name>
    <dbReference type="NCBI Taxonomy" id="324606"/>
    <lineage>
        <taxon>Bacteria</taxon>
        <taxon>Pseudomonadati</taxon>
        <taxon>Pseudomonadota</taxon>
        <taxon>Betaproteobacteria</taxon>
        <taxon>Burkholderiales</taxon>
        <taxon>Alcaligenaceae</taxon>
        <taxon>Zwartia</taxon>
    </lineage>
</organism>
<keyword evidence="4" id="KW-1185">Reference proteome</keyword>
<dbReference type="Pfam" id="PF03401">
    <property type="entry name" value="TctC"/>
    <property type="match status" value="1"/>
</dbReference>
<dbReference type="Gene3D" id="3.40.190.10">
    <property type="entry name" value="Periplasmic binding protein-like II"/>
    <property type="match status" value="1"/>
</dbReference>
<name>A0A953N8S9_9BURK</name>
<evidence type="ECO:0000256" key="1">
    <source>
        <dbReference type="ARBA" id="ARBA00006987"/>
    </source>
</evidence>
<evidence type="ECO:0000313" key="3">
    <source>
        <dbReference type="EMBL" id="MBZ1349733.1"/>
    </source>
</evidence>
<dbReference type="Proteomes" id="UP000739565">
    <property type="component" value="Unassembled WGS sequence"/>
</dbReference>
<feature type="chain" id="PRO_5037791016" evidence="2">
    <location>
        <begin position="28"/>
        <end position="325"/>
    </location>
</feature>
<comment type="caution">
    <text evidence="3">The sequence shown here is derived from an EMBL/GenBank/DDBJ whole genome shotgun (WGS) entry which is preliminary data.</text>
</comment>
<dbReference type="AlphaFoldDB" id="A0A953N8S9"/>
<dbReference type="InterPro" id="IPR042100">
    <property type="entry name" value="Bug_dom1"/>
</dbReference>
<dbReference type="SUPFAM" id="SSF53850">
    <property type="entry name" value="Periplasmic binding protein-like II"/>
    <property type="match status" value="1"/>
</dbReference>
<comment type="similarity">
    <text evidence="1">Belongs to the UPF0065 (bug) family.</text>
</comment>
<evidence type="ECO:0000313" key="4">
    <source>
        <dbReference type="Proteomes" id="UP000739565"/>
    </source>
</evidence>